<dbReference type="Proteomes" id="UP000050761">
    <property type="component" value="Unassembled WGS sequence"/>
</dbReference>
<accession>A0A3P8E0D8</accession>
<dbReference type="EMBL" id="UZAH01029393">
    <property type="protein sequence ID" value="VDP05819.1"/>
    <property type="molecule type" value="Genomic_DNA"/>
</dbReference>
<evidence type="ECO:0000313" key="2">
    <source>
        <dbReference type="EMBL" id="VDP05819.1"/>
    </source>
</evidence>
<name>A0A183G4F1_HELPZ</name>
<accession>A0A183G4F1</accession>
<dbReference type="OrthoDB" id="5801048at2759"/>
<proteinExistence type="predicted"/>
<evidence type="ECO:0000313" key="3">
    <source>
        <dbReference type="Proteomes" id="UP000050761"/>
    </source>
</evidence>
<feature type="transmembrane region" description="Helical" evidence="1">
    <location>
        <begin position="117"/>
        <end position="140"/>
    </location>
</feature>
<organism evidence="3 4">
    <name type="scientific">Heligmosomoides polygyrus</name>
    <name type="common">Parasitic roundworm</name>
    <dbReference type="NCBI Taxonomy" id="6339"/>
    <lineage>
        <taxon>Eukaryota</taxon>
        <taxon>Metazoa</taxon>
        <taxon>Ecdysozoa</taxon>
        <taxon>Nematoda</taxon>
        <taxon>Chromadorea</taxon>
        <taxon>Rhabditida</taxon>
        <taxon>Rhabditina</taxon>
        <taxon>Rhabditomorpha</taxon>
        <taxon>Strongyloidea</taxon>
        <taxon>Heligmosomidae</taxon>
        <taxon>Heligmosomoides</taxon>
    </lineage>
</organism>
<evidence type="ECO:0000256" key="1">
    <source>
        <dbReference type="SAM" id="Phobius"/>
    </source>
</evidence>
<reference evidence="2 3" key="1">
    <citation type="submission" date="2018-11" db="EMBL/GenBank/DDBJ databases">
        <authorList>
            <consortium name="Pathogen Informatics"/>
        </authorList>
    </citation>
    <scope>NUCLEOTIDE SEQUENCE [LARGE SCALE GENOMIC DNA]</scope>
</reference>
<gene>
    <name evidence="2" type="ORF">HPBE_LOCUS16393</name>
</gene>
<keyword evidence="1" id="KW-0472">Membrane</keyword>
<keyword evidence="1" id="KW-1133">Transmembrane helix</keyword>
<keyword evidence="3" id="KW-1185">Reference proteome</keyword>
<dbReference type="AlphaFoldDB" id="A0A183G4F1"/>
<reference evidence="4" key="2">
    <citation type="submission" date="2019-09" db="UniProtKB">
        <authorList>
            <consortium name="WormBaseParasite"/>
        </authorList>
    </citation>
    <scope>IDENTIFICATION</scope>
</reference>
<sequence length="181" mass="20618">MLAFCNRLRDYVCNISDRNDGPSTPTGVPCTIDKRLTSEMFGRKKFRCFQRLSRNACTPIQQYLREDNYLQSYTFADDHDRPLDTGECCVGYSKDEFGNCIEDIVRHTFPTFAVPRFVAAMSALLVVWILVGVFSMLIAYMTTSQRCKNAALRLTTKSGKDFQRNLLLEDIVASRPQSVSI</sequence>
<dbReference type="WBParaSite" id="HPBE_0001639401-mRNA-1">
    <property type="protein sequence ID" value="HPBE_0001639401-mRNA-1"/>
    <property type="gene ID" value="HPBE_0001639401"/>
</dbReference>
<evidence type="ECO:0000313" key="4">
    <source>
        <dbReference type="WBParaSite" id="HPBE_0001639401-mRNA-1"/>
    </source>
</evidence>
<protein>
    <submittedName>
        <fullName evidence="4">Tetraspanin</fullName>
    </submittedName>
</protein>
<keyword evidence="1" id="KW-0812">Transmembrane</keyword>